<dbReference type="CDD" id="cd14852">
    <property type="entry name" value="LD-carboxypeptidase"/>
    <property type="match status" value="1"/>
</dbReference>
<keyword evidence="3" id="KW-0378">Hydrolase</keyword>
<dbReference type="GO" id="GO:0006508">
    <property type="term" value="P:proteolysis"/>
    <property type="evidence" value="ECO:0007669"/>
    <property type="project" value="InterPro"/>
</dbReference>
<feature type="domain" description="D-alanyl-D-alanine carboxypeptidase-like core" evidence="2">
    <location>
        <begin position="277"/>
        <end position="404"/>
    </location>
</feature>
<evidence type="ECO:0000259" key="2">
    <source>
        <dbReference type="Pfam" id="PF02557"/>
    </source>
</evidence>
<dbReference type="InterPro" id="IPR013207">
    <property type="entry name" value="LGFP"/>
</dbReference>
<dbReference type="Pfam" id="PF08310">
    <property type="entry name" value="LGFP"/>
    <property type="match status" value="3"/>
</dbReference>
<dbReference type="PANTHER" id="PTHR34385:SF1">
    <property type="entry name" value="PEPTIDOGLYCAN L-ALANYL-D-GLUTAMATE ENDOPEPTIDASE CWLK"/>
    <property type="match status" value="1"/>
</dbReference>
<evidence type="ECO:0000313" key="3">
    <source>
        <dbReference type="EMBL" id="AMM33263.1"/>
    </source>
</evidence>
<evidence type="ECO:0000256" key="1">
    <source>
        <dbReference type="SAM" id="SignalP"/>
    </source>
</evidence>
<sequence length="431" mass="45791" precursor="true">MTTFLRRCAALIAAVLLAGALGASPAAALDDGGAISAAYQRLGGSAGRLGSPTDAGRCGLRDNGCVRHYQGGSIHYSPASGAHATWGGIEARWAGLGWEAGQLGYPLGEEHCGLRGGGCYQDFQGGKVYWSPASGANPVWGAILQRYATLGWETGHLGYAVGGEHCGLRGGGCYQDFQGGKVYWSPAFGTNPVWGAIGAYWASYGWENGPFGYPTSAEVCSGRCTQSFWGGQITWNPTAPMSYSLWDWNPLVAVNKRHPLSPLSYAPPSLSWVGTQLMRADAAAALRRMIGDAAAAGVQITTVSGYRSYSDQATLYASYVAWYGQAYADTISARPGFSEHQTGLAMDIGNPGADCGLQACFRDTPAGRFAAANAWRYGFIVRYPDGFQGITGYTFEPWHLRYVGTNAAAQMRSWGVPTLEQYFLMSAAPGY</sequence>
<dbReference type="Gene3D" id="3.30.1380.10">
    <property type="match status" value="1"/>
</dbReference>
<evidence type="ECO:0000313" key="4">
    <source>
        <dbReference type="Proteomes" id="UP000070134"/>
    </source>
</evidence>
<dbReference type="RefSeq" id="WP_066498698.1">
    <property type="nucleotide sequence ID" value="NZ_BJMO01000011.1"/>
</dbReference>
<proteinExistence type="predicted"/>
<dbReference type="Pfam" id="PF02557">
    <property type="entry name" value="VanY"/>
    <property type="match status" value="1"/>
</dbReference>
<dbReference type="InterPro" id="IPR052179">
    <property type="entry name" value="DD-CPase-like"/>
</dbReference>
<feature type="signal peptide" evidence="1">
    <location>
        <begin position="1"/>
        <end position="28"/>
    </location>
</feature>
<reference evidence="3 4" key="1">
    <citation type="submission" date="2016-02" db="EMBL/GenBank/DDBJ databases">
        <title>Complete genome of Sinomonas atrocyanea KCTC 3377.</title>
        <authorList>
            <person name="Kim K.M."/>
        </authorList>
    </citation>
    <scope>NUCLEOTIDE SEQUENCE [LARGE SCALE GENOMIC DNA]</scope>
    <source>
        <strain evidence="3 4">KCTC 3377</strain>
    </source>
</reference>
<organism evidence="3 4">
    <name type="scientific">Sinomonas atrocyanea</name>
    <dbReference type="NCBI Taxonomy" id="37927"/>
    <lineage>
        <taxon>Bacteria</taxon>
        <taxon>Bacillati</taxon>
        <taxon>Actinomycetota</taxon>
        <taxon>Actinomycetes</taxon>
        <taxon>Micrococcales</taxon>
        <taxon>Micrococcaceae</taxon>
        <taxon>Sinomonas</taxon>
    </lineage>
</organism>
<dbReference type="STRING" id="37927.SA2016_2596"/>
<keyword evidence="1" id="KW-0732">Signal</keyword>
<keyword evidence="3" id="KW-0645">Protease</keyword>
<dbReference type="InterPro" id="IPR003709">
    <property type="entry name" value="VanY-like_core_dom"/>
</dbReference>
<gene>
    <name evidence="3" type="ORF">SA2016_2596</name>
</gene>
<dbReference type="Proteomes" id="UP000070134">
    <property type="component" value="Chromosome"/>
</dbReference>
<name>A0A127A1S4_9MICC</name>
<dbReference type="EMBL" id="CP014518">
    <property type="protein sequence ID" value="AMM33263.1"/>
    <property type="molecule type" value="Genomic_DNA"/>
</dbReference>
<dbReference type="PANTHER" id="PTHR34385">
    <property type="entry name" value="D-ALANYL-D-ALANINE CARBOXYPEPTIDASE"/>
    <property type="match status" value="1"/>
</dbReference>
<dbReference type="AlphaFoldDB" id="A0A127A1S4"/>
<accession>A0A127A1S4</accession>
<dbReference type="InterPro" id="IPR009045">
    <property type="entry name" value="Zn_M74/Hedgehog-like"/>
</dbReference>
<dbReference type="SUPFAM" id="SSF55166">
    <property type="entry name" value="Hedgehog/DD-peptidase"/>
    <property type="match status" value="1"/>
</dbReference>
<dbReference type="GO" id="GO:0004180">
    <property type="term" value="F:carboxypeptidase activity"/>
    <property type="evidence" value="ECO:0007669"/>
    <property type="project" value="UniProtKB-KW"/>
</dbReference>
<dbReference type="KEGG" id="satk:SA2016_2596"/>
<dbReference type="InterPro" id="IPR058193">
    <property type="entry name" value="VanY/YodJ_core_dom"/>
</dbReference>
<keyword evidence="4" id="KW-1185">Reference proteome</keyword>
<dbReference type="PATRIC" id="fig|37927.3.peg.2671"/>
<keyword evidence="3" id="KW-0121">Carboxypeptidase</keyword>
<protein>
    <submittedName>
        <fullName evidence="3">D-alanyl-D-alanine carboxypeptidase</fullName>
    </submittedName>
</protein>
<feature type="chain" id="PRO_5007445527" evidence="1">
    <location>
        <begin position="29"/>
        <end position="431"/>
    </location>
</feature>